<feature type="compositionally biased region" description="Basic and acidic residues" evidence="1">
    <location>
        <begin position="27"/>
        <end position="45"/>
    </location>
</feature>
<evidence type="ECO:0000313" key="3">
    <source>
        <dbReference type="Proteomes" id="UP001066276"/>
    </source>
</evidence>
<feature type="region of interest" description="Disordered" evidence="1">
    <location>
        <begin position="1"/>
        <end position="60"/>
    </location>
</feature>
<reference evidence="2" key="1">
    <citation type="journal article" date="2022" name="bioRxiv">
        <title>Sequencing and chromosome-scale assembly of the giantPleurodeles waltlgenome.</title>
        <authorList>
            <person name="Brown T."/>
            <person name="Elewa A."/>
            <person name="Iarovenko S."/>
            <person name="Subramanian E."/>
            <person name="Araus A.J."/>
            <person name="Petzold A."/>
            <person name="Susuki M."/>
            <person name="Suzuki K.-i.T."/>
            <person name="Hayashi T."/>
            <person name="Toyoda A."/>
            <person name="Oliveira C."/>
            <person name="Osipova E."/>
            <person name="Leigh N.D."/>
            <person name="Simon A."/>
            <person name="Yun M.H."/>
        </authorList>
    </citation>
    <scope>NUCLEOTIDE SEQUENCE</scope>
    <source>
        <strain evidence="2">20211129_DDA</strain>
        <tissue evidence="2">Liver</tissue>
    </source>
</reference>
<sequence length="184" mass="20596">MEQHKDKPSYPLFSAGSTNVKRAVKEKKKERASHMTKENSHDRKIPPTMLIDSVPGGPSRALSDPIPIGETTSIQALHLPPPIPDPIIALENVSVVSSMEVMLGHILEEQCAIKISQEEVRKETNEQLSQLNANLIHLSTWVFQAEQRVSDLEGAKKRQVSTTSQIQSELEELQFKLDEVKNRS</sequence>
<dbReference type="EMBL" id="JANPWB010000015">
    <property type="protein sequence ID" value="KAJ1091191.1"/>
    <property type="molecule type" value="Genomic_DNA"/>
</dbReference>
<accession>A0AAV7LHP9</accession>
<name>A0AAV7LHP9_PLEWA</name>
<organism evidence="2 3">
    <name type="scientific">Pleurodeles waltl</name>
    <name type="common">Iberian ribbed newt</name>
    <dbReference type="NCBI Taxonomy" id="8319"/>
    <lineage>
        <taxon>Eukaryota</taxon>
        <taxon>Metazoa</taxon>
        <taxon>Chordata</taxon>
        <taxon>Craniata</taxon>
        <taxon>Vertebrata</taxon>
        <taxon>Euteleostomi</taxon>
        <taxon>Amphibia</taxon>
        <taxon>Batrachia</taxon>
        <taxon>Caudata</taxon>
        <taxon>Salamandroidea</taxon>
        <taxon>Salamandridae</taxon>
        <taxon>Pleurodelinae</taxon>
        <taxon>Pleurodeles</taxon>
    </lineage>
</organism>
<gene>
    <name evidence="2" type="ORF">NDU88_004318</name>
</gene>
<evidence type="ECO:0000313" key="2">
    <source>
        <dbReference type="EMBL" id="KAJ1091191.1"/>
    </source>
</evidence>
<dbReference type="Proteomes" id="UP001066276">
    <property type="component" value="Chromosome 11"/>
</dbReference>
<proteinExistence type="predicted"/>
<dbReference type="AlphaFoldDB" id="A0AAV7LHP9"/>
<protein>
    <submittedName>
        <fullName evidence="2">Uncharacterized protein</fullName>
    </submittedName>
</protein>
<comment type="caution">
    <text evidence="2">The sequence shown here is derived from an EMBL/GenBank/DDBJ whole genome shotgun (WGS) entry which is preliminary data.</text>
</comment>
<evidence type="ECO:0000256" key="1">
    <source>
        <dbReference type="SAM" id="MobiDB-lite"/>
    </source>
</evidence>
<keyword evidence="3" id="KW-1185">Reference proteome</keyword>